<dbReference type="CDD" id="cd04301">
    <property type="entry name" value="NAT_SF"/>
    <property type="match status" value="1"/>
</dbReference>
<protein>
    <recommendedName>
        <fullName evidence="3">N-acetyltransferase domain-containing protein</fullName>
    </recommendedName>
</protein>
<gene>
    <name evidence="4" type="ORF">KFL_000260320</name>
</gene>
<dbReference type="AlphaFoldDB" id="A0A1Y1HKS7"/>
<evidence type="ECO:0000256" key="2">
    <source>
        <dbReference type="ARBA" id="ARBA00023315"/>
    </source>
</evidence>
<sequence length="308" mass="33489">MAGEKAAYEVRSIREEDLESAGAACFEAFNHLAQQARLLTPHADFENVNIAVGVIRSKLEKLSDGVDGIVAVDADGKVLGGCFGEVMGEVVAVGPVFVRPEAGGQGIGKAVNAALLNKIQERQWSSVRLVQNTMNNVSFRLYHSLGYRVADIWSFFTGFVKPKATAAHANLGVRRLEEKDVPACAALYTEATGLHREQNIREASAAWPSWVVTEGERIVGYRTSPIVTGHGVFETEAAFAALHVAASKELREKGGPPLAIHIPCRLYPKLIDWALRSGLKLARQNAHMVIGEYKDPKSRPIYSPSIEC</sequence>
<feature type="domain" description="N-acetyltransferase" evidence="3">
    <location>
        <begin position="8"/>
        <end position="166"/>
    </location>
</feature>
<dbReference type="PROSITE" id="PS51186">
    <property type="entry name" value="GNAT"/>
    <property type="match status" value="1"/>
</dbReference>
<dbReference type="PANTHER" id="PTHR43877">
    <property type="entry name" value="AMINOALKYLPHOSPHONATE N-ACETYLTRANSFERASE-RELATED-RELATED"/>
    <property type="match status" value="1"/>
</dbReference>
<evidence type="ECO:0000313" key="4">
    <source>
        <dbReference type="EMBL" id="GAQ79215.1"/>
    </source>
</evidence>
<keyword evidence="2" id="KW-0012">Acyltransferase</keyword>
<dbReference type="SUPFAM" id="SSF55729">
    <property type="entry name" value="Acyl-CoA N-acyltransferases (Nat)"/>
    <property type="match status" value="1"/>
</dbReference>
<dbReference type="Pfam" id="PF08445">
    <property type="entry name" value="FR47"/>
    <property type="match status" value="1"/>
</dbReference>
<keyword evidence="1" id="KW-0808">Transferase</keyword>
<organism evidence="4 5">
    <name type="scientific">Klebsormidium nitens</name>
    <name type="common">Green alga</name>
    <name type="synonym">Ulothrix nitens</name>
    <dbReference type="NCBI Taxonomy" id="105231"/>
    <lineage>
        <taxon>Eukaryota</taxon>
        <taxon>Viridiplantae</taxon>
        <taxon>Streptophyta</taxon>
        <taxon>Klebsormidiophyceae</taxon>
        <taxon>Klebsormidiales</taxon>
        <taxon>Klebsormidiaceae</taxon>
        <taxon>Klebsormidium</taxon>
    </lineage>
</organism>
<dbReference type="InterPro" id="IPR050832">
    <property type="entry name" value="Bact_Acetyltransf"/>
</dbReference>
<evidence type="ECO:0000313" key="5">
    <source>
        <dbReference type="Proteomes" id="UP000054558"/>
    </source>
</evidence>
<reference evidence="4 5" key="1">
    <citation type="journal article" date="2014" name="Nat. Commun.">
        <title>Klebsormidium flaccidum genome reveals primary factors for plant terrestrial adaptation.</title>
        <authorList>
            <person name="Hori K."/>
            <person name="Maruyama F."/>
            <person name="Fujisawa T."/>
            <person name="Togashi T."/>
            <person name="Yamamoto N."/>
            <person name="Seo M."/>
            <person name="Sato S."/>
            <person name="Yamada T."/>
            <person name="Mori H."/>
            <person name="Tajima N."/>
            <person name="Moriyama T."/>
            <person name="Ikeuchi M."/>
            <person name="Watanabe M."/>
            <person name="Wada H."/>
            <person name="Kobayashi K."/>
            <person name="Saito M."/>
            <person name="Masuda T."/>
            <person name="Sasaki-Sekimoto Y."/>
            <person name="Mashiguchi K."/>
            <person name="Awai K."/>
            <person name="Shimojima M."/>
            <person name="Masuda S."/>
            <person name="Iwai M."/>
            <person name="Nobusawa T."/>
            <person name="Narise T."/>
            <person name="Kondo S."/>
            <person name="Saito H."/>
            <person name="Sato R."/>
            <person name="Murakawa M."/>
            <person name="Ihara Y."/>
            <person name="Oshima-Yamada Y."/>
            <person name="Ohtaka K."/>
            <person name="Satoh M."/>
            <person name="Sonobe K."/>
            <person name="Ishii M."/>
            <person name="Ohtani R."/>
            <person name="Kanamori-Sato M."/>
            <person name="Honoki R."/>
            <person name="Miyazaki D."/>
            <person name="Mochizuki H."/>
            <person name="Umetsu J."/>
            <person name="Higashi K."/>
            <person name="Shibata D."/>
            <person name="Kamiya Y."/>
            <person name="Sato N."/>
            <person name="Nakamura Y."/>
            <person name="Tabata S."/>
            <person name="Ida S."/>
            <person name="Kurokawa K."/>
            <person name="Ohta H."/>
        </authorList>
    </citation>
    <scope>NUCLEOTIDE SEQUENCE [LARGE SCALE GENOMIC DNA]</scope>
    <source>
        <strain evidence="4 5">NIES-2285</strain>
    </source>
</reference>
<dbReference type="OrthoDB" id="1913299at2759"/>
<evidence type="ECO:0000259" key="3">
    <source>
        <dbReference type="PROSITE" id="PS51186"/>
    </source>
</evidence>
<name>A0A1Y1HKS7_KLENI</name>
<keyword evidence="5" id="KW-1185">Reference proteome</keyword>
<dbReference type="Gene3D" id="3.40.630.30">
    <property type="match status" value="2"/>
</dbReference>
<dbReference type="Proteomes" id="UP000054558">
    <property type="component" value="Unassembled WGS sequence"/>
</dbReference>
<dbReference type="InterPro" id="IPR013653">
    <property type="entry name" value="GCN5-like_dom"/>
</dbReference>
<accession>A0A1Y1HKS7</accession>
<proteinExistence type="predicted"/>
<evidence type="ECO:0000256" key="1">
    <source>
        <dbReference type="ARBA" id="ARBA00022679"/>
    </source>
</evidence>
<dbReference type="InterPro" id="IPR016181">
    <property type="entry name" value="Acyl_CoA_acyltransferase"/>
</dbReference>
<dbReference type="PANTHER" id="PTHR43877:SF2">
    <property type="entry name" value="AMINOALKYLPHOSPHONATE N-ACETYLTRANSFERASE-RELATED"/>
    <property type="match status" value="1"/>
</dbReference>
<dbReference type="EMBL" id="DF236975">
    <property type="protein sequence ID" value="GAQ79215.1"/>
    <property type="molecule type" value="Genomic_DNA"/>
</dbReference>
<dbReference type="InterPro" id="IPR000182">
    <property type="entry name" value="GNAT_dom"/>
</dbReference>
<dbReference type="OMA" id="AYHNRSL"/>
<dbReference type="GO" id="GO:0016747">
    <property type="term" value="F:acyltransferase activity, transferring groups other than amino-acyl groups"/>
    <property type="evidence" value="ECO:0007669"/>
    <property type="project" value="InterPro"/>
</dbReference>